<proteinExistence type="predicted"/>
<dbReference type="Proteomes" id="UP000198877">
    <property type="component" value="Unassembled WGS sequence"/>
</dbReference>
<dbReference type="EMBL" id="FOYR01000003">
    <property type="protein sequence ID" value="SFR68629.1"/>
    <property type="molecule type" value="Genomic_DNA"/>
</dbReference>
<dbReference type="Pfam" id="PF11948">
    <property type="entry name" value="DUF3465"/>
    <property type="match status" value="1"/>
</dbReference>
<evidence type="ECO:0008006" key="4">
    <source>
        <dbReference type="Google" id="ProtNLM"/>
    </source>
</evidence>
<gene>
    <name evidence="2" type="ORF">SAMN04488591_2912</name>
</gene>
<reference evidence="3" key="1">
    <citation type="submission" date="2016-10" db="EMBL/GenBank/DDBJ databases">
        <authorList>
            <person name="Varghese N."/>
            <person name="Submissions S."/>
        </authorList>
    </citation>
    <scope>NUCLEOTIDE SEQUENCE [LARGE SCALE GENOMIC DNA]</scope>
    <source>
        <strain evidence="3">CL127</strain>
    </source>
</reference>
<dbReference type="AlphaFoldDB" id="A0A1I6IPT3"/>
<protein>
    <recommendedName>
        <fullName evidence="4">DUF3465 domain-containing protein</fullName>
    </recommendedName>
</protein>
<organism evidence="2 3">
    <name type="scientific">Microbacterium azadirachtae</name>
    <dbReference type="NCBI Taxonomy" id="582680"/>
    <lineage>
        <taxon>Bacteria</taxon>
        <taxon>Bacillati</taxon>
        <taxon>Actinomycetota</taxon>
        <taxon>Actinomycetes</taxon>
        <taxon>Micrococcales</taxon>
        <taxon>Microbacteriaceae</taxon>
        <taxon>Microbacterium</taxon>
    </lineage>
</organism>
<feature type="region of interest" description="Disordered" evidence="1">
    <location>
        <begin position="40"/>
        <end position="61"/>
    </location>
</feature>
<dbReference type="InterPro" id="IPR021856">
    <property type="entry name" value="DUF3465"/>
</dbReference>
<evidence type="ECO:0000313" key="2">
    <source>
        <dbReference type="EMBL" id="SFR68629.1"/>
    </source>
</evidence>
<sequence>MARRARGTTIAVVVVVAVLALLAVGSGRFAAGPPAAVATSSPAVAGADATRSPGGSSQDPVRDLFEQRRSGVEVQGTGVVSRILPDDDDGSRHQKFLLTTPSGVSILVAHNIDIAPRLEGLSKGDRVDFLGDYEWSDKGGTVHWTHHDPSGRHQAGWLRWNGRTFS</sequence>
<dbReference type="RefSeq" id="WP_220387882.1">
    <property type="nucleotide sequence ID" value="NZ_FOYR01000003.1"/>
</dbReference>
<name>A0A1I6IPT3_9MICO</name>
<accession>A0A1I6IPT3</accession>
<evidence type="ECO:0000313" key="3">
    <source>
        <dbReference type="Proteomes" id="UP000198877"/>
    </source>
</evidence>
<evidence type="ECO:0000256" key="1">
    <source>
        <dbReference type="SAM" id="MobiDB-lite"/>
    </source>
</evidence>